<comment type="caution">
    <text evidence="1">The sequence shown here is derived from an EMBL/GenBank/DDBJ whole genome shotgun (WGS) entry which is preliminary data.</text>
</comment>
<proteinExistence type="predicted"/>
<sequence>MKSYLNGVKKQRFYRYIHKTVLKYAKKAVNCGQTSDLWINEASDY</sequence>
<evidence type="ECO:0000313" key="2">
    <source>
        <dbReference type="Proteomes" id="UP000032247"/>
    </source>
</evidence>
<dbReference type="AlphaFoldDB" id="A0A0D1I6M7"/>
<reference evidence="1 2" key="1">
    <citation type="submission" date="2014-12" db="EMBL/GenBank/DDBJ databases">
        <title>Comparative genome analysis of Bacillus coagulans HM-08, Clostridium butyricum HM-68, Bacillus subtilis HM-66 and Bacillus licheniformis BL-09.</title>
        <authorList>
            <person name="Zhang H."/>
        </authorList>
    </citation>
    <scope>NUCLEOTIDE SEQUENCE [LARGE SCALE GENOMIC DNA]</scope>
    <source>
        <strain evidence="1 2">HM-66</strain>
    </source>
</reference>
<name>A0A0D1I6M7_BACIU</name>
<evidence type="ECO:0000313" key="1">
    <source>
        <dbReference type="EMBL" id="KIU04428.1"/>
    </source>
</evidence>
<gene>
    <name evidence="1" type="ORF">SC09_contig8orf00067</name>
</gene>
<dbReference type="EMBL" id="JXBC01000014">
    <property type="protein sequence ID" value="KIU04428.1"/>
    <property type="molecule type" value="Genomic_DNA"/>
</dbReference>
<dbReference type="Proteomes" id="UP000032247">
    <property type="component" value="Unassembled WGS sequence"/>
</dbReference>
<accession>A0A0D1I6M7</accession>
<organism evidence="1 2">
    <name type="scientific">Bacillus subtilis</name>
    <dbReference type="NCBI Taxonomy" id="1423"/>
    <lineage>
        <taxon>Bacteria</taxon>
        <taxon>Bacillati</taxon>
        <taxon>Bacillota</taxon>
        <taxon>Bacilli</taxon>
        <taxon>Bacillales</taxon>
        <taxon>Bacillaceae</taxon>
        <taxon>Bacillus</taxon>
    </lineage>
</organism>
<dbReference type="PATRIC" id="fig|1423.173.peg.4875"/>
<protein>
    <submittedName>
        <fullName evidence="1">Uncharacterized protein</fullName>
    </submittedName>
</protein>